<evidence type="ECO:0000256" key="1">
    <source>
        <dbReference type="SAM" id="MobiDB-lite"/>
    </source>
</evidence>
<feature type="region of interest" description="Disordered" evidence="1">
    <location>
        <begin position="1"/>
        <end position="21"/>
    </location>
</feature>
<reference evidence="2" key="1">
    <citation type="journal article" date="2023" name="G3 (Bethesda)">
        <title>A reference genome for the long-term kleptoplast-retaining sea slug Elysia crispata morphotype clarki.</title>
        <authorList>
            <person name="Eastman K.E."/>
            <person name="Pendleton A.L."/>
            <person name="Shaikh M.A."/>
            <person name="Suttiyut T."/>
            <person name="Ogas R."/>
            <person name="Tomko P."/>
            <person name="Gavelis G."/>
            <person name="Widhalm J.R."/>
            <person name="Wisecaver J.H."/>
        </authorList>
    </citation>
    <scope>NUCLEOTIDE SEQUENCE</scope>
    <source>
        <strain evidence="2">ECLA1</strain>
    </source>
</reference>
<name>A0AAE1E4V0_9GAST</name>
<proteinExistence type="predicted"/>
<protein>
    <submittedName>
        <fullName evidence="2">Uncharacterized protein</fullName>
    </submittedName>
</protein>
<dbReference type="EMBL" id="JAWDGP010001203">
    <property type="protein sequence ID" value="KAK3793605.1"/>
    <property type="molecule type" value="Genomic_DNA"/>
</dbReference>
<comment type="caution">
    <text evidence="2">The sequence shown here is derived from an EMBL/GenBank/DDBJ whole genome shotgun (WGS) entry which is preliminary data.</text>
</comment>
<keyword evidence="3" id="KW-1185">Reference proteome</keyword>
<accession>A0AAE1E4V0</accession>
<evidence type="ECO:0000313" key="2">
    <source>
        <dbReference type="EMBL" id="KAK3793605.1"/>
    </source>
</evidence>
<dbReference type="Proteomes" id="UP001283361">
    <property type="component" value="Unassembled WGS sequence"/>
</dbReference>
<organism evidence="2 3">
    <name type="scientific">Elysia crispata</name>
    <name type="common">lettuce slug</name>
    <dbReference type="NCBI Taxonomy" id="231223"/>
    <lineage>
        <taxon>Eukaryota</taxon>
        <taxon>Metazoa</taxon>
        <taxon>Spiralia</taxon>
        <taxon>Lophotrochozoa</taxon>
        <taxon>Mollusca</taxon>
        <taxon>Gastropoda</taxon>
        <taxon>Heterobranchia</taxon>
        <taxon>Euthyneura</taxon>
        <taxon>Panpulmonata</taxon>
        <taxon>Sacoglossa</taxon>
        <taxon>Placobranchoidea</taxon>
        <taxon>Plakobranchidae</taxon>
        <taxon>Elysia</taxon>
    </lineage>
</organism>
<evidence type="ECO:0000313" key="3">
    <source>
        <dbReference type="Proteomes" id="UP001283361"/>
    </source>
</evidence>
<dbReference type="AlphaFoldDB" id="A0AAE1E4V0"/>
<gene>
    <name evidence="2" type="ORF">RRG08_019208</name>
</gene>
<sequence length="79" mass="8607">MPSKRRQNPSPACGSRSGVKLPARGESVRAASANQECLHARSAVAHLIIPTPKQDQLWPTSSYPHLNKISCGPPYHTYT</sequence>